<reference evidence="3" key="1">
    <citation type="journal article" date="2019" name="Int. J. Syst. Evol. Microbiol.">
        <title>The Global Catalogue of Microorganisms (GCM) 10K type strain sequencing project: providing services to taxonomists for standard genome sequencing and annotation.</title>
        <authorList>
            <consortium name="The Broad Institute Genomics Platform"/>
            <consortium name="The Broad Institute Genome Sequencing Center for Infectious Disease"/>
            <person name="Wu L."/>
            <person name="Ma J."/>
        </authorList>
    </citation>
    <scope>NUCLEOTIDE SEQUENCE [LARGE SCALE GENOMIC DNA]</scope>
    <source>
        <strain evidence="3">KCTC 42107</strain>
    </source>
</reference>
<organism evidence="2 3">
    <name type="scientific">Flavobacterium suzhouense</name>
    <dbReference type="NCBI Taxonomy" id="1529638"/>
    <lineage>
        <taxon>Bacteria</taxon>
        <taxon>Pseudomonadati</taxon>
        <taxon>Bacteroidota</taxon>
        <taxon>Flavobacteriia</taxon>
        <taxon>Flavobacteriales</taxon>
        <taxon>Flavobacteriaceae</taxon>
        <taxon>Flavobacterium</taxon>
    </lineage>
</organism>
<feature type="non-terminal residue" evidence="2">
    <location>
        <position position="743"/>
    </location>
</feature>
<sequence length="743" mass="79643">MNKKYLLLLIFSLLGLSMFPQQGPAVPYVTAVSGIPICNPGECTELSTLYFDTGGTTSYDVIPIPYNPPASFSNSISGSVPLQANQDDYWSNIINLTQPGTPTFKFCFFGNVYENLLLSTNGVVTFSIAQGVTPGGLYSPATPSTWVMNGTQIPVNPGGQNAPFLNSIFGVFQDTNPLATGTPNDMAMNYRISGTAPNRMFILNLYNLNQFSCNNNLPPQISQMVLYETTNVIEVYIGQRTPCMQWNGGYGVVGVQNSTGTVAYFPPTRNVGTWSASNEGWRFKPSGPSVVTIDWFEGPTASGTAIGTGPTINVCPDNLTTYTARASYLMCDGTNVVVTDQIDVNIGEDLPLNVQDITLCGEAPFTINLNDVNDDVLNGLDPNLYELSVFESQFLQEEGYGAYTTAQLQNFQVNAGEEKTIYGRIQNFDTDCLTFFQYVVKAGAQPEVTQPADMQVCDSGNDSVEIFDLTSNDAQILDGQDPADFNVTYHTTSGGADIEDSSIADPTAFSSGDTTIYARVTNVDNADCFNVTSFDLIVTPIPQVVVPADGFACSDVGYILPNLSVGNYYTQSGGLGTQLAQASILTNSQTVYVYAESATTPNNCFTEGSFYVTIYPTPVVEDRADLQACDAYELTALTTGNYYTGAGGTGTQLNAGDFITTSQTIYIYAVTGDATTVCSDESDFVVTINSAPTVSPATPLEECADNFDGYAYFDLTPAGVEILNGQSGLTITYHSTQAAAEFG</sequence>
<feature type="signal peptide" evidence="1">
    <location>
        <begin position="1"/>
        <end position="22"/>
    </location>
</feature>
<gene>
    <name evidence="2" type="ORF">ACFSR3_04830</name>
</gene>
<evidence type="ECO:0000313" key="2">
    <source>
        <dbReference type="EMBL" id="MFD2601371.1"/>
    </source>
</evidence>
<feature type="chain" id="PRO_5047227381" evidence="1">
    <location>
        <begin position="23"/>
        <end position="743"/>
    </location>
</feature>
<evidence type="ECO:0000313" key="3">
    <source>
        <dbReference type="Proteomes" id="UP001597480"/>
    </source>
</evidence>
<dbReference type="RefSeq" id="WP_379819957.1">
    <property type="nucleotide sequence ID" value="NZ_JBHUMD010000006.1"/>
</dbReference>
<proteinExistence type="predicted"/>
<comment type="caution">
    <text evidence="2">The sequence shown here is derived from an EMBL/GenBank/DDBJ whole genome shotgun (WGS) entry which is preliminary data.</text>
</comment>
<keyword evidence="1" id="KW-0732">Signal</keyword>
<keyword evidence="3" id="KW-1185">Reference proteome</keyword>
<name>A0ABW5NQJ4_9FLAO</name>
<dbReference type="Proteomes" id="UP001597480">
    <property type="component" value="Unassembled WGS sequence"/>
</dbReference>
<evidence type="ECO:0000256" key="1">
    <source>
        <dbReference type="SAM" id="SignalP"/>
    </source>
</evidence>
<dbReference type="EMBL" id="JBHUMD010000006">
    <property type="protein sequence ID" value="MFD2601371.1"/>
    <property type="molecule type" value="Genomic_DNA"/>
</dbReference>
<protein>
    <submittedName>
        <fullName evidence="2">Uncharacterized protein</fullName>
    </submittedName>
</protein>
<accession>A0ABW5NQJ4</accession>